<dbReference type="AlphaFoldDB" id="A0AA89WL76"/>
<dbReference type="PROSITE" id="PS51257">
    <property type="entry name" value="PROKAR_LIPOPROTEIN"/>
    <property type="match status" value="1"/>
</dbReference>
<evidence type="ECO:0000313" key="2">
    <source>
        <dbReference type="EMBL" id="MBH1651970.1"/>
    </source>
</evidence>
<feature type="signal peptide" evidence="1">
    <location>
        <begin position="1"/>
        <end position="21"/>
    </location>
</feature>
<accession>A0AA89WL76</accession>
<evidence type="ECO:0000256" key="1">
    <source>
        <dbReference type="SAM" id="SignalP"/>
    </source>
</evidence>
<protein>
    <recommendedName>
        <fullName evidence="4">Lipoprotein</fullName>
    </recommendedName>
</protein>
<evidence type="ECO:0008006" key="4">
    <source>
        <dbReference type="Google" id="ProtNLM"/>
    </source>
</evidence>
<reference evidence="2" key="1">
    <citation type="submission" date="2020-11" db="EMBL/GenBank/DDBJ databases">
        <title>Enhanced detection system for hospital associated transmission using whole genome sequencing surveillance.</title>
        <authorList>
            <person name="Harrison L.H."/>
            <person name="Van Tyne D."/>
            <person name="Marsh J.W."/>
            <person name="Griffith M.P."/>
            <person name="Snyder D.J."/>
            <person name="Cooper V.S."/>
            <person name="Mustapha M."/>
        </authorList>
    </citation>
    <scope>NUCLEOTIDE SEQUENCE</scope>
    <source>
        <strain evidence="2">STEN00091</strain>
    </source>
</reference>
<feature type="chain" id="PRO_5041743416" description="Lipoprotein" evidence="1">
    <location>
        <begin position="22"/>
        <end position="267"/>
    </location>
</feature>
<name>A0AA89WL76_STEMA</name>
<sequence>MKKLKLAAVMGAVLLTAAACSKSDSTDAAAEGAAAGSTPAKVAEEAQAAPFNIPENELVSVSDLNSCMKIAAGLLPAASDASAAETREKIARFIAPEKFKGVNDVFAIKDVVASMESDIQGFAVPPGGAKFMTFTVTPDSHHNRDTMVNAYNPQGPGFVDMTGQLREEAGMNFSEWGGRGNFNCSFHSTMDKDWKAWYVVQDEAQARAVESARSNKVLRVRFDYIVDGLDLAAHTPTIRARVAAVHLTDLDGDVLASPTYYLPEYLR</sequence>
<dbReference type="RefSeq" id="WP_197629243.1">
    <property type="nucleotide sequence ID" value="NZ_JAXAYA010000005.1"/>
</dbReference>
<dbReference type="Proteomes" id="UP000625930">
    <property type="component" value="Unassembled WGS sequence"/>
</dbReference>
<organism evidence="2 3">
    <name type="scientific">Stenotrophomonas maltophilia</name>
    <name type="common">Pseudomonas maltophilia</name>
    <name type="synonym">Xanthomonas maltophilia</name>
    <dbReference type="NCBI Taxonomy" id="40324"/>
    <lineage>
        <taxon>Bacteria</taxon>
        <taxon>Pseudomonadati</taxon>
        <taxon>Pseudomonadota</taxon>
        <taxon>Gammaproteobacteria</taxon>
        <taxon>Lysobacterales</taxon>
        <taxon>Lysobacteraceae</taxon>
        <taxon>Stenotrophomonas</taxon>
        <taxon>Stenotrophomonas maltophilia group</taxon>
    </lineage>
</organism>
<evidence type="ECO:0000313" key="3">
    <source>
        <dbReference type="Proteomes" id="UP000625930"/>
    </source>
</evidence>
<dbReference type="EMBL" id="JADUNP010000010">
    <property type="protein sequence ID" value="MBH1651970.1"/>
    <property type="molecule type" value="Genomic_DNA"/>
</dbReference>
<comment type="caution">
    <text evidence="2">The sequence shown here is derived from an EMBL/GenBank/DDBJ whole genome shotgun (WGS) entry which is preliminary data.</text>
</comment>
<gene>
    <name evidence="2" type="ORF">I5U67_07290</name>
</gene>
<proteinExistence type="predicted"/>
<keyword evidence="1" id="KW-0732">Signal</keyword>